<dbReference type="GO" id="GO:0004497">
    <property type="term" value="F:monooxygenase activity"/>
    <property type="evidence" value="ECO:0007669"/>
    <property type="project" value="TreeGrafter"/>
</dbReference>
<organism evidence="2 3">
    <name type="scientific">Humibacillus xanthopallidus</name>
    <dbReference type="NCBI Taxonomy" id="412689"/>
    <lineage>
        <taxon>Bacteria</taxon>
        <taxon>Bacillati</taxon>
        <taxon>Actinomycetota</taxon>
        <taxon>Actinomycetes</taxon>
        <taxon>Micrococcales</taxon>
        <taxon>Intrasporangiaceae</taxon>
        <taxon>Humibacillus</taxon>
    </lineage>
</organism>
<dbReference type="SUPFAM" id="SSF51905">
    <property type="entry name" value="FAD/NAD(P)-binding domain"/>
    <property type="match status" value="2"/>
</dbReference>
<evidence type="ECO:0000256" key="1">
    <source>
        <dbReference type="ARBA" id="ARBA00023002"/>
    </source>
</evidence>
<dbReference type="Proteomes" id="UP000316747">
    <property type="component" value="Unassembled WGS sequence"/>
</dbReference>
<dbReference type="RefSeq" id="WP_141842476.1">
    <property type="nucleotide sequence ID" value="NZ_VFPM01000001.1"/>
</dbReference>
<dbReference type="PRINTS" id="PR00368">
    <property type="entry name" value="FADPNR"/>
</dbReference>
<accession>A0A543I347</accession>
<keyword evidence="1" id="KW-0560">Oxidoreductase</keyword>
<evidence type="ECO:0000313" key="3">
    <source>
        <dbReference type="Proteomes" id="UP000316747"/>
    </source>
</evidence>
<protein>
    <submittedName>
        <fullName evidence="2">Cation diffusion facilitator CzcD-associated flavoprotein CzcO</fullName>
    </submittedName>
</protein>
<comment type="caution">
    <text evidence="2">The sequence shown here is derived from an EMBL/GenBank/DDBJ whole genome shotgun (WGS) entry which is preliminary data.</text>
</comment>
<dbReference type="GO" id="GO:0005829">
    <property type="term" value="C:cytosol"/>
    <property type="evidence" value="ECO:0007669"/>
    <property type="project" value="TreeGrafter"/>
</dbReference>
<dbReference type="PRINTS" id="PR00469">
    <property type="entry name" value="PNDRDTASEII"/>
</dbReference>
<reference evidence="2 3" key="1">
    <citation type="submission" date="2019-06" db="EMBL/GenBank/DDBJ databases">
        <title>Genome sequencing of plant associated microbes to promote plant fitness in Sorghum bicolor and Oryza sativa.</title>
        <authorList>
            <person name="Coleman-Derr D."/>
        </authorList>
    </citation>
    <scope>NUCLEOTIDE SEQUENCE [LARGE SCALE GENOMIC DNA]</scope>
    <source>
        <strain evidence="2 3">KV-663</strain>
    </source>
</reference>
<dbReference type="GO" id="GO:0050660">
    <property type="term" value="F:flavin adenine dinucleotide binding"/>
    <property type="evidence" value="ECO:0007669"/>
    <property type="project" value="TreeGrafter"/>
</dbReference>
<sequence length="395" mass="42135">MSHRSPVVDAYIIGAGPAGLATAAALKKRGLHGVVLDKGDAIGSSWRQHYDRLHLHTPRELSGLPGMAIPKRMGRWVSRDDVVRYLELYAAHFDLDVRLRTAVERVDRSDDGLGWALTLRDGSQLTAPYVVVATGFNHTPVEPDLPGLQGFSGEVVLSRTYRNGSPYAGKDVLVVGSGNTGTELAVDLVEHGAARVRLSVRTIPHILRRSAGPYAAQYTGITVRHLPAALVDRAAALVERATTPDLTAYGLPRPDTGLLTRVERDNAIPVQDVGIIDAIRSGRVEPVAGLASFDGDSVVLSDGSRLEPDVVVLATGFSQGLEPLIGHLGLLDAKGHPVERGGATARGARGLWFNGFTNPISGMLREIAIDAKKIALAMALAKDRRLKELMAAHGA</sequence>
<dbReference type="EMBL" id="VFPM01000001">
    <property type="protein sequence ID" value="TQM64900.1"/>
    <property type="molecule type" value="Genomic_DNA"/>
</dbReference>
<dbReference type="Pfam" id="PF13738">
    <property type="entry name" value="Pyr_redox_3"/>
    <property type="match status" value="1"/>
</dbReference>
<evidence type="ECO:0000313" key="2">
    <source>
        <dbReference type="EMBL" id="TQM64900.1"/>
    </source>
</evidence>
<name>A0A543I347_9MICO</name>
<dbReference type="InterPro" id="IPR050982">
    <property type="entry name" value="Auxin_biosynth/cation_transpt"/>
</dbReference>
<keyword evidence="3" id="KW-1185">Reference proteome</keyword>
<dbReference type="InterPro" id="IPR036188">
    <property type="entry name" value="FAD/NAD-bd_sf"/>
</dbReference>
<dbReference type="OrthoDB" id="9808049at2"/>
<dbReference type="PANTHER" id="PTHR43539:SF78">
    <property type="entry name" value="FLAVIN-CONTAINING MONOOXYGENASE"/>
    <property type="match status" value="1"/>
</dbReference>
<dbReference type="AlphaFoldDB" id="A0A543I347"/>
<gene>
    <name evidence="2" type="ORF">FBY41_1282</name>
</gene>
<dbReference type="PANTHER" id="PTHR43539">
    <property type="entry name" value="FLAVIN-BINDING MONOOXYGENASE-LIKE PROTEIN (AFU_ORTHOLOGUE AFUA_4G09220)"/>
    <property type="match status" value="1"/>
</dbReference>
<proteinExistence type="predicted"/>
<dbReference type="Gene3D" id="3.50.50.60">
    <property type="entry name" value="FAD/NAD(P)-binding domain"/>
    <property type="match status" value="1"/>
</dbReference>